<evidence type="ECO:0000313" key="4">
    <source>
        <dbReference type="Proteomes" id="UP000717328"/>
    </source>
</evidence>
<proteinExistence type="predicted"/>
<gene>
    <name evidence="3" type="ORF">H0H81_000778</name>
</gene>
<feature type="transmembrane region" description="Helical" evidence="2">
    <location>
        <begin position="193"/>
        <end position="215"/>
    </location>
</feature>
<dbReference type="OrthoDB" id="100006at2759"/>
<feature type="compositionally biased region" description="Low complexity" evidence="1">
    <location>
        <begin position="227"/>
        <end position="240"/>
    </location>
</feature>
<name>A0A9P7GNN5_9AGAR</name>
<accession>A0A9P7GNN5</accession>
<feature type="transmembrane region" description="Helical" evidence="2">
    <location>
        <begin position="105"/>
        <end position="125"/>
    </location>
</feature>
<dbReference type="EMBL" id="JABCKI010000056">
    <property type="protein sequence ID" value="KAG5653391.1"/>
    <property type="molecule type" value="Genomic_DNA"/>
</dbReference>
<feature type="transmembrane region" description="Helical" evidence="2">
    <location>
        <begin position="164"/>
        <end position="181"/>
    </location>
</feature>
<dbReference type="AlphaFoldDB" id="A0A9P7GNN5"/>
<sequence>MTDPLFVPLLSSEIGGSIAVNVFAIVSTFALFTVACRIIWLAIGRKISPDHCKPQEYVFFNTQLGYYAICLLLANLFTDISGLIGLRWSIDKGVTEGQLCTLQELQIFIASVVSAILYSLIFLVLRGTLNIKGGIKLTLDPYERKAAGASENYHRFVARIARSMLWYPIAYVILLIPYSVMRLLDISGFKVTFASMIFAYACWFMLGVVNVLLLYNTFRVLGPAFDAPSQRSSSASSFASGRPLNDDEEKQRAFEEKVDRYRYPTPSYRSPQKEAFGGQVTSSPSSVRPLLPVHQDRAASVKSFYSYPSSPSIGRAITPVDELERTISPPEPARQKFSPSVSRALSGDHVRQASTESLGLPAAPRRTRSPVLHQPSLERMHSPSGSLHGTRVERRLPHKPSTQTFGRRESGGSPSSSPSSNYNSPLLSAMNSGFAPAPGIPGSPGASLPRHSRSFSAAIPALAPAPTSRQRTVLARHGSVGNTSEFGNR</sequence>
<evidence type="ECO:0000256" key="2">
    <source>
        <dbReference type="SAM" id="Phobius"/>
    </source>
</evidence>
<feature type="transmembrane region" description="Helical" evidence="2">
    <location>
        <begin position="20"/>
        <end position="43"/>
    </location>
</feature>
<comment type="caution">
    <text evidence="3">The sequence shown here is derived from an EMBL/GenBank/DDBJ whole genome shotgun (WGS) entry which is preliminary data.</text>
</comment>
<reference evidence="3" key="1">
    <citation type="submission" date="2021-02" db="EMBL/GenBank/DDBJ databases">
        <authorList>
            <person name="Nieuwenhuis M."/>
            <person name="Van De Peppel L.J.J."/>
        </authorList>
    </citation>
    <scope>NUCLEOTIDE SEQUENCE</scope>
    <source>
        <strain evidence="3">D49</strain>
    </source>
</reference>
<dbReference type="Proteomes" id="UP000717328">
    <property type="component" value="Unassembled WGS sequence"/>
</dbReference>
<feature type="region of interest" description="Disordered" evidence="1">
    <location>
        <begin position="226"/>
        <end position="251"/>
    </location>
</feature>
<evidence type="ECO:0000256" key="1">
    <source>
        <dbReference type="SAM" id="MobiDB-lite"/>
    </source>
</evidence>
<protein>
    <submittedName>
        <fullName evidence="3">Uncharacterized protein</fullName>
    </submittedName>
</protein>
<reference evidence="3" key="2">
    <citation type="submission" date="2021-10" db="EMBL/GenBank/DDBJ databases">
        <title>Phylogenomics reveals ancestral predisposition of the termite-cultivated fungus Termitomyces towards a domesticated lifestyle.</title>
        <authorList>
            <person name="Auxier B."/>
            <person name="Grum-Grzhimaylo A."/>
            <person name="Cardenas M.E."/>
            <person name="Lodge J.D."/>
            <person name="Laessoe T."/>
            <person name="Pedersen O."/>
            <person name="Smith M.E."/>
            <person name="Kuyper T.W."/>
            <person name="Franco-Molano E.A."/>
            <person name="Baroni T.J."/>
            <person name="Aanen D.K."/>
        </authorList>
    </citation>
    <scope>NUCLEOTIDE SEQUENCE</scope>
    <source>
        <strain evidence="3">D49</strain>
    </source>
</reference>
<keyword evidence="2" id="KW-0472">Membrane</keyword>
<evidence type="ECO:0000313" key="3">
    <source>
        <dbReference type="EMBL" id="KAG5653391.1"/>
    </source>
</evidence>
<keyword evidence="4" id="KW-1185">Reference proteome</keyword>
<feature type="compositionally biased region" description="Low complexity" evidence="1">
    <location>
        <begin position="411"/>
        <end position="437"/>
    </location>
</feature>
<feature type="transmembrane region" description="Helical" evidence="2">
    <location>
        <begin position="64"/>
        <end position="85"/>
    </location>
</feature>
<feature type="compositionally biased region" description="Polar residues" evidence="1">
    <location>
        <begin position="480"/>
        <end position="489"/>
    </location>
</feature>
<feature type="region of interest" description="Disordered" evidence="1">
    <location>
        <begin position="327"/>
        <end position="489"/>
    </location>
</feature>
<keyword evidence="2" id="KW-0812">Transmembrane</keyword>
<organism evidence="3 4">
    <name type="scientific">Sphagnurus paluster</name>
    <dbReference type="NCBI Taxonomy" id="117069"/>
    <lineage>
        <taxon>Eukaryota</taxon>
        <taxon>Fungi</taxon>
        <taxon>Dikarya</taxon>
        <taxon>Basidiomycota</taxon>
        <taxon>Agaricomycotina</taxon>
        <taxon>Agaricomycetes</taxon>
        <taxon>Agaricomycetidae</taxon>
        <taxon>Agaricales</taxon>
        <taxon>Tricholomatineae</taxon>
        <taxon>Lyophyllaceae</taxon>
        <taxon>Sphagnurus</taxon>
    </lineage>
</organism>
<keyword evidence="2" id="KW-1133">Transmembrane helix</keyword>